<feature type="domain" description="Heterokaryon incompatibility" evidence="1">
    <location>
        <begin position="33"/>
        <end position="190"/>
    </location>
</feature>
<evidence type="ECO:0000313" key="2">
    <source>
        <dbReference type="EMBL" id="RYN60897.1"/>
    </source>
</evidence>
<proteinExistence type="predicted"/>
<comment type="caution">
    <text evidence="2">The sequence shown here is derived from an EMBL/GenBank/DDBJ whole genome shotgun (WGS) entry which is preliminary data.</text>
</comment>
<gene>
    <name evidence="2" type="ORF">AA0114_g691</name>
</gene>
<dbReference type="InterPro" id="IPR010730">
    <property type="entry name" value="HET"/>
</dbReference>
<name>A0A4Q4MVJ2_9PLEO</name>
<protein>
    <recommendedName>
        <fullName evidence="1">Heterokaryon incompatibility domain-containing protein</fullName>
    </recommendedName>
</protein>
<dbReference type="Pfam" id="PF06985">
    <property type="entry name" value="HET"/>
    <property type="match status" value="1"/>
</dbReference>
<dbReference type="AlphaFoldDB" id="A0A4Q4MVJ2"/>
<evidence type="ECO:0000259" key="1">
    <source>
        <dbReference type="Pfam" id="PF06985"/>
    </source>
</evidence>
<dbReference type="EMBL" id="PDXA01000002">
    <property type="protein sequence ID" value="RYN60897.1"/>
    <property type="molecule type" value="Genomic_DNA"/>
</dbReference>
<dbReference type="Proteomes" id="UP000292402">
    <property type="component" value="Unassembled WGS sequence"/>
</dbReference>
<reference evidence="3" key="1">
    <citation type="journal article" date="2019" name="bioRxiv">
        <title>Genomics, evolutionary history and diagnostics of the Alternaria alternata species group including apple and Asian pear pathotypes.</title>
        <authorList>
            <person name="Armitage A.D."/>
            <person name="Cockerton H.M."/>
            <person name="Sreenivasaprasad S."/>
            <person name="Woodhall J.W."/>
            <person name="Lane C.R."/>
            <person name="Harrison R.J."/>
            <person name="Clarkson J.P."/>
        </authorList>
    </citation>
    <scope>NUCLEOTIDE SEQUENCE [LARGE SCALE GENOMIC DNA]</scope>
    <source>
        <strain evidence="3">FERA 1082</strain>
    </source>
</reference>
<evidence type="ECO:0000313" key="3">
    <source>
        <dbReference type="Proteomes" id="UP000292402"/>
    </source>
</evidence>
<dbReference type="PANTHER" id="PTHR24148">
    <property type="entry name" value="ANKYRIN REPEAT DOMAIN-CONTAINING PROTEIN 39 HOMOLOG-RELATED"/>
    <property type="match status" value="1"/>
</dbReference>
<dbReference type="InterPro" id="IPR052895">
    <property type="entry name" value="HetReg/Transcr_Mod"/>
</dbReference>
<sequence length="537" mass="61349">MTSVEYTSDGSGNATYKYKGADGSLQWAYNPRYNAISYTWGRYVIKKPNEQDREGLKRWERLPVLKIKNEGKWDIPRVRSEYIDVKNFERLLSTACRVAHQTPVDFVWLDVACINQQDGNSEKNLEIGRQASIFRNAKAVVIWLHQKSHTHLTRSIQDLMAPGYDTSKLHTTIDWFLSDKWFSSLWTYQEAYLSQDKAWFSSQLGVIYPGMSLAGFVNRCAEIGNYYERHLVSIGYYTLPSRTHEQKLKAEICELLDNQGILALAQRSPFALYSASWGRQTQKEWDRIYGIQQVFLLRVGTSVEGSNPNATYNILTLEAQLGGLLLENFPVNSQLHVFEEPVMRGAGWHISSTSRIPRWDFPRPLQSYDFRRRCTLKAVDSVVDGLETAIGHYNGYLLGLSSLQPLWQNADRMQLAGPPNFRSVHKISLDVVAWSMSTPGERPEFRKWGTRRDDPSGNYQHQLLAWLGMQSRTAIISVLLLGDFDVEAVGQDYGGTHYCGMLLQDEGHRKPKKRIGVCAWRGDIVVPWGILQTGTFT</sequence>
<dbReference type="PANTHER" id="PTHR24148:SF64">
    <property type="entry name" value="HETEROKARYON INCOMPATIBILITY DOMAIN-CONTAINING PROTEIN"/>
    <property type="match status" value="1"/>
</dbReference>
<accession>A0A4Q4MVJ2</accession>
<organism evidence="2 3">
    <name type="scientific">Alternaria tenuissima</name>
    <dbReference type="NCBI Taxonomy" id="119927"/>
    <lineage>
        <taxon>Eukaryota</taxon>
        <taxon>Fungi</taxon>
        <taxon>Dikarya</taxon>
        <taxon>Ascomycota</taxon>
        <taxon>Pezizomycotina</taxon>
        <taxon>Dothideomycetes</taxon>
        <taxon>Pleosporomycetidae</taxon>
        <taxon>Pleosporales</taxon>
        <taxon>Pleosporineae</taxon>
        <taxon>Pleosporaceae</taxon>
        <taxon>Alternaria</taxon>
        <taxon>Alternaria sect. Alternaria</taxon>
        <taxon>Alternaria alternata complex</taxon>
    </lineage>
</organism>